<comment type="subcellular location">
    <subcellularLocation>
        <location evidence="1">Nucleus</location>
    </subcellularLocation>
</comment>
<dbReference type="SUPFAM" id="SSF52540">
    <property type="entry name" value="P-loop containing nucleoside triphosphate hydrolases"/>
    <property type="match status" value="1"/>
</dbReference>
<protein>
    <submittedName>
        <fullName evidence="3">Structural maintenance of chromosomes protein 4-like isoform X3</fullName>
    </submittedName>
</protein>
<proteinExistence type="predicted"/>
<comment type="caution">
    <text evidence="3">The sequence shown here is derived from an EMBL/GenBank/DDBJ whole genome shotgun (WGS) entry which is preliminary data.</text>
</comment>
<sequence length="90" mass="10209">MRNFKSYAGLHTLGPFHKRFSAIVGPNGSGKSNVIDAILFVFSFPTKHLRLKKLKELIHVSDIYKDCKEASVEVFFLRIKDKGKDELLTA</sequence>
<accession>A0ABQ5K2R6</accession>
<dbReference type="InterPro" id="IPR003395">
    <property type="entry name" value="RecF/RecN/SMC_N"/>
</dbReference>
<dbReference type="Pfam" id="PF02463">
    <property type="entry name" value="SMC_N"/>
    <property type="match status" value="1"/>
</dbReference>
<dbReference type="PANTHER" id="PTHR18937">
    <property type="entry name" value="STRUCTURAL MAINTENANCE OF CHROMOSOMES SMC FAMILY MEMBER"/>
    <property type="match status" value="1"/>
</dbReference>
<feature type="domain" description="RecF/RecN/SMC N-terminal" evidence="2">
    <location>
        <begin position="2"/>
        <end position="82"/>
    </location>
</feature>
<keyword evidence="4" id="KW-1185">Reference proteome</keyword>
<dbReference type="Proteomes" id="UP001057375">
    <property type="component" value="Unassembled WGS sequence"/>
</dbReference>
<dbReference type="Gene3D" id="3.40.50.300">
    <property type="entry name" value="P-loop containing nucleotide triphosphate hydrolases"/>
    <property type="match status" value="1"/>
</dbReference>
<name>A0ABQ5K2R6_9EUKA</name>
<organism evidence="3 4">
    <name type="scientific">Aduncisulcus paluster</name>
    <dbReference type="NCBI Taxonomy" id="2918883"/>
    <lineage>
        <taxon>Eukaryota</taxon>
        <taxon>Metamonada</taxon>
        <taxon>Carpediemonas-like organisms</taxon>
        <taxon>Aduncisulcus</taxon>
    </lineage>
</organism>
<dbReference type="EMBL" id="BQXS01012665">
    <property type="protein sequence ID" value="GKT26583.1"/>
    <property type="molecule type" value="Genomic_DNA"/>
</dbReference>
<evidence type="ECO:0000259" key="2">
    <source>
        <dbReference type="Pfam" id="PF02463"/>
    </source>
</evidence>
<evidence type="ECO:0000256" key="1">
    <source>
        <dbReference type="ARBA" id="ARBA00004123"/>
    </source>
</evidence>
<evidence type="ECO:0000313" key="3">
    <source>
        <dbReference type="EMBL" id="GKT26583.1"/>
    </source>
</evidence>
<dbReference type="InterPro" id="IPR027417">
    <property type="entry name" value="P-loop_NTPase"/>
</dbReference>
<gene>
    <name evidence="3" type="ORF">ADUPG1_013406</name>
</gene>
<evidence type="ECO:0000313" key="4">
    <source>
        <dbReference type="Proteomes" id="UP001057375"/>
    </source>
</evidence>
<reference evidence="3" key="1">
    <citation type="submission" date="2022-03" db="EMBL/GenBank/DDBJ databases">
        <title>Draft genome sequence of Aduncisulcus paluster, a free-living microaerophilic Fornicata.</title>
        <authorList>
            <person name="Yuyama I."/>
            <person name="Kume K."/>
            <person name="Tamura T."/>
            <person name="Inagaki Y."/>
            <person name="Hashimoto T."/>
        </authorList>
    </citation>
    <scope>NUCLEOTIDE SEQUENCE</scope>
    <source>
        <strain evidence="3">NY0171</strain>
    </source>
</reference>